<dbReference type="PANTHER" id="PTHR36302:SF1">
    <property type="entry name" value="COPPER CHAPERONE PCU(A)C"/>
    <property type="match status" value="1"/>
</dbReference>
<reference evidence="4 6" key="2">
    <citation type="submission" date="2019-06" db="EMBL/GenBank/DDBJ databases">
        <title>Complete genome of Shewanella marisflavi ECSMB14101, a mussel settlement-inducing bacterium isolated from East China Sea.</title>
        <authorList>
            <person name="Yang J."/>
            <person name="Liang X."/>
            <person name="Chang R."/>
            <person name="Peng L."/>
        </authorList>
    </citation>
    <scope>NUCLEOTIDE SEQUENCE [LARGE SCALE GENOMIC DNA]</scope>
    <source>
        <strain evidence="4 6">ECSMB14101</strain>
    </source>
</reference>
<evidence type="ECO:0000313" key="4">
    <source>
        <dbReference type="EMBL" id="QDF74117.1"/>
    </source>
</evidence>
<protein>
    <submittedName>
        <fullName evidence="4">Copper chaperone PCu(A)C</fullName>
    </submittedName>
</protein>
<feature type="chain" id="PRO_5041960548" evidence="2">
    <location>
        <begin position="24"/>
        <end position="155"/>
    </location>
</feature>
<gene>
    <name evidence="3" type="ORF">CFF01_02590</name>
    <name evidence="4" type="ORF">FGA12_02485</name>
</gene>
<dbReference type="InterPro" id="IPR007410">
    <property type="entry name" value="LpqE-like"/>
</dbReference>
<evidence type="ECO:0000313" key="5">
    <source>
        <dbReference type="Proteomes" id="UP000198233"/>
    </source>
</evidence>
<dbReference type="InterPro" id="IPR058248">
    <property type="entry name" value="Lxx211020-like"/>
</dbReference>
<sequence length="155" mass="17076">MKQIFKQAFNFVLLSCTSFSVLANVMFVDGYVRAMPPSVPNTAAYFTLMNHGPDLDLVGVETDVAGEAQLHTLIEEDGVIKMRQLPKFTLASHSNLELKPSGNHVMLLGLKQPLTEGQEVVLRLKFSDGSEQQVTLPVSKQAAATQDDGEHHHHH</sequence>
<evidence type="ECO:0000256" key="2">
    <source>
        <dbReference type="SAM" id="SignalP"/>
    </source>
</evidence>
<dbReference type="PANTHER" id="PTHR36302">
    <property type="entry name" value="BLR7088 PROTEIN"/>
    <property type="match status" value="1"/>
</dbReference>
<keyword evidence="2" id="KW-0732">Signal</keyword>
<dbReference type="KEGG" id="smav:CFF01_02590"/>
<dbReference type="RefSeq" id="WP_033538782.1">
    <property type="nucleotide sequence ID" value="NZ_CP022272.1"/>
</dbReference>
<name>A0AAC9XM52_9GAMM</name>
<proteinExistence type="predicted"/>
<dbReference type="InterPro" id="IPR036182">
    <property type="entry name" value="PCuAC_sf"/>
</dbReference>
<dbReference type="EMBL" id="CP022272">
    <property type="protein sequence ID" value="ASJ95560.1"/>
    <property type="molecule type" value="Genomic_DNA"/>
</dbReference>
<accession>A0AAC9XM52</accession>
<keyword evidence="6" id="KW-1185">Reference proteome</keyword>
<dbReference type="Gene3D" id="2.60.40.1890">
    <property type="entry name" value="PCu(A)C copper chaperone"/>
    <property type="match status" value="1"/>
</dbReference>
<dbReference type="EMBL" id="CP041153">
    <property type="protein sequence ID" value="QDF74117.1"/>
    <property type="molecule type" value="Genomic_DNA"/>
</dbReference>
<dbReference type="Proteomes" id="UP000318758">
    <property type="component" value="Chromosome"/>
</dbReference>
<dbReference type="Pfam" id="PF04314">
    <property type="entry name" value="PCuAC"/>
    <property type="match status" value="1"/>
</dbReference>
<evidence type="ECO:0000313" key="3">
    <source>
        <dbReference type="EMBL" id="ASJ95560.1"/>
    </source>
</evidence>
<dbReference type="AlphaFoldDB" id="A0AAC9XM52"/>
<reference evidence="3 5" key="1">
    <citation type="submission" date="2017-06" db="EMBL/GenBank/DDBJ databases">
        <title>Complete genome sequence of Shewanella marisflavi EP1 associated with anaerobic 2,4-dinitrotoluene reduction and salt tolerance.</title>
        <authorList>
            <person name="Huang J."/>
        </authorList>
    </citation>
    <scope>NUCLEOTIDE SEQUENCE [LARGE SCALE GENOMIC DNA]</scope>
    <source>
        <strain evidence="3 5">EP1</strain>
    </source>
</reference>
<feature type="region of interest" description="Disordered" evidence="1">
    <location>
        <begin position="136"/>
        <end position="155"/>
    </location>
</feature>
<dbReference type="Proteomes" id="UP000198233">
    <property type="component" value="Chromosome"/>
</dbReference>
<feature type="signal peptide" evidence="2">
    <location>
        <begin position="1"/>
        <end position="23"/>
    </location>
</feature>
<organism evidence="3 5">
    <name type="scientific">Shewanella marisflavi</name>
    <dbReference type="NCBI Taxonomy" id="260364"/>
    <lineage>
        <taxon>Bacteria</taxon>
        <taxon>Pseudomonadati</taxon>
        <taxon>Pseudomonadota</taxon>
        <taxon>Gammaproteobacteria</taxon>
        <taxon>Alteromonadales</taxon>
        <taxon>Shewanellaceae</taxon>
        <taxon>Shewanella</taxon>
    </lineage>
</organism>
<evidence type="ECO:0000313" key="6">
    <source>
        <dbReference type="Proteomes" id="UP000318758"/>
    </source>
</evidence>
<dbReference type="SUPFAM" id="SSF110087">
    <property type="entry name" value="DR1885-like metal-binding protein"/>
    <property type="match status" value="1"/>
</dbReference>
<evidence type="ECO:0000256" key="1">
    <source>
        <dbReference type="SAM" id="MobiDB-lite"/>
    </source>
</evidence>